<dbReference type="EMBL" id="JNUP01000066">
    <property type="protein sequence ID" value="KGE71388.1"/>
    <property type="molecule type" value="Genomic_DNA"/>
</dbReference>
<gene>
    <name evidence="5" type="ORF">DC28_11330</name>
</gene>
<dbReference type="PANTHER" id="PTHR21098">
    <property type="entry name" value="RIBOFLAVIN SYNTHASE ALPHA CHAIN"/>
    <property type="match status" value="1"/>
</dbReference>
<dbReference type="Pfam" id="PF00677">
    <property type="entry name" value="Lum_binding"/>
    <property type="match status" value="2"/>
</dbReference>
<dbReference type="EC" id="2.5.1.9" evidence="2"/>
<feature type="domain" description="Lumazine-binding" evidence="4">
    <location>
        <begin position="97"/>
        <end position="193"/>
    </location>
</feature>
<dbReference type="AlphaFoldDB" id="A0A098QVH5"/>
<dbReference type="NCBIfam" id="NF006767">
    <property type="entry name" value="PRK09289.1"/>
    <property type="match status" value="1"/>
</dbReference>
<dbReference type="SUPFAM" id="SSF63380">
    <property type="entry name" value="Riboflavin synthase domain-like"/>
    <property type="match status" value="2"/>
</dbReference>
<dbReference type="PANTHER" id="PTHR21098:SF0">
    <property type="entry name" value="RIBOFLAVIN SYNTHASE"/>
    <property type="match status" value="1"/>
</dbReference>
<dbReference type="RefSeq" id="WP_037548582.1">
    <property type="nucleotide sequence ID" value="NZ_JNUP01000066.1"/>
</dbReference>
<proteinExistence type="predicted"/>
<dbReference type="eggNOG" id="COG0307">
    <property type="taxonomic scope" value="Bacteria"/>
</dbReference>
<comment type="caution">
    <text evidence="5">The sequence shown here is derived from an EMBL/GenBank/DDBJ whole genome shotgun (WGS) entry which is preliminary data.</text>
</comment>
<protein>
    <recommendedName>
        <fullName evidence="2">Riboflavin synthase</fullName>
        <ecNumber evidence="2">2.5.1.9</ecNumber>
    </recommendedName>
</protein>
<sequence>MFTGLIEEQGRVIRVDITDPGCRRLRIQTSTLPHLALGASVAVNGVCQTVIASGPDWFAVDTLEQSLGKTNLGLLGIGDAVNLERAMAGDSRFDGHIVQGHGECRVTITRWHQQGSNWYLGVRIPQEKLHLCIPEGSICLDGISLTISSIRGDEVVCNVIPHTREHTTLAHRRVGDQMNLETDIVGRYIARLAEVRGGLR</sequence>
<feature type="domain" description="Lumazine-binding" evidence="4">
    <location>
        <begin position="1"/>
        <end position="96"/>
    </location>
</feature>
<organism evidence="5 6">
    <name type="scientific">Spirochaeta lutea</name>
    <dbReference type="NCBI Taxonomy" id="1480694"/>
    <lineage>
        <taxon>Bacteria</taxon>
        <taxon>Pseudomonadati</taxon>
        <taxon>Spirochaetota</taxon>
        <taxon>Spirochaetia</taxon>
        <taxon>Spirochaetales</taxon>
        <taxon>Spirochaetaceae</taxon>
        <taxon>Spirochaeta</taxon>
    </lineage>
</organism>
<dbReference type="NCBIfam" id="TIGR00187">
    <property type="entry name" value="ribE"/>
    <property type="match status" value="1"/>
</dbReference>
<evidence type="ECO:0000256" key="1">
    <source>
        <dbReference type="ARBA" id="ARBA00022737"/>
    </source>
</evidence>
<evidence type="ECO:0000259" key="4">
    <source>
        <dbReference type="PROSITE" id="PS51177"/>
    </source>
</evidence>
<evidence type="ECO:0000256" key="3">
    <source>
        <dbReference type="PROSITE-ProRule" id="PRU00524"/>
    </source>
</evidence>
<dbReference type="InterPro" id="IPR023366">
    <property type="entry name" value="ATP_synth_asu-like_sf"/>
</dbReference>
<name>A0A098QVH5_9SPIO</name>
<keyword evidence="1" id="KW-0677">Repeat</keyword>
<dbReference type="GO" id="GO:0004746">
    <property type="term" value="F:riboflavin synthase activity"/>
    <property type="evidence" value="ECO:0007669"/>
    <property type="project" value="UniProtKB-UniRule"/>
</dbReference>
<dbReference type="InterPro" id="IPR017938">
    <property type="entry name" value="Riboflavin_synthase-like_b-brl"/>
</dbReference>
<dbReference type="InterPro" id="IPR026017">
    <property type="entry name" value="Lumazine-bd_dom"/>
</dbReference>
<feature type="repeat" description="Lumazine-binding" evidence="3">
    <location>
        <begin position="97"/>
        <end position="193"/>
    </location>
</feature>
<dbReference type="InterPro" id="IPR001783">
    <property type="entry name" value="Lumazine-bd"/>
</dbReference>
<keyword evidence="6" id="KW-1185">Reference proteome</keyword>
<evidence type="ECO:0000313" key="5">
    <source>
        <dbReference type="EMBL" id="KGE71388.1"/>
    </source>
</evidence>
<dbReference type="GO" id="GO:0009231">
    <property type="term" value="P:riboflavin biosynthetic process"/>
    <property type="evidence" value="ECO:0007669"/>
    <property type="project" value="TreeGrafter"/>
</dbReference>
<dbReference type="Proteomes" id="UP000029692">
    <property type="component" value="Unassembled WGS sequence"/>
</dbReference>
<dbReference type="Gene3D" id="2.40.30.20">
    <property type="match status" value="2"/>
</dbReference>
<reference evidence="5 6" key="1">
    <citation type="submission" date="2014-05" db="EMBL/GenBank/DDBJ databases">
        <title>De novo Genome Sequence of Spirocheata sp.</title>
        <authorList>
            <person name="Shivani Y."/>
            <person name="Subhash Y."/>
            <person name="Tushar L."/>
            <person name="Sasikala C."/>
            <person name="Ramana C.V."/>
        </authorList>
    </citation>
    <scope>NUCLEOTIDE SEQUENCE [LARGE SCALE GENOMIC DNA]</scope>
    <source>
        <strain evidence="5 6">JC230</strain>
    </source>
</reference>
<dbReference type="STRING" id="1480694.DC28_11330"/>
<evidence type="ECO:0000313" key="6">
    <source>
        <dbReference type="Proteomes" id="UP000029692"/>
    </source>
</evidence>
<accession>A0A098QVH5</accession>
<dbReference type="PROSITE" id="PS51177">
    <property type="entry name" value="LUMAZINE_BIND"/>
    <property type="match status" value="2"/>
</dbReference>
<dbReference type="CDD" id="cd00402">
    <property type="entry name" value="Riboflavin_synthase_like"/>
    <property type="match status" value="1"/>
</dbReference>
<feature type="repeat" description="Lumazine-binding" evidence="3">
    <location>
        <begin position="1"/>
        <end position="96"/>
    </location>
</feature>
<dbReference type="PIRSF" id="PIRSF000498">
    <property type="entry name" value="Riboflavin_syn_A"/>
    <property type="match status" value="1"/>
</dbReference>
<evidence type="ECO:0000256" key="2">
    <source>
        <dbReference type="NCBIfam" id="TIGR00187"/>
    </source>
</evidence>